<evidence type="ECO:0000313" key="2">
    <source>
        <dbReference type="Proteomes" id="UP000464214"/>
    </source>
</evidence>
<evidence type="ECO:0008006" key="3">
    <source>
        <dbReference type="Google" id="ProtNLM"/>
    </source>
</evidence>
<dbReference type="KEGG" id="nib:GU926_10085"/>
<name>A0A6P1P0B6_9BACT</name>
<protein>
    <recommendedName>
        <fullName evidence="3">Anti-sigma factor</fullName>
    </recommendedName>
</protein>
<sequence>MIKTFTQNDLVQYLYNELPTRQRLLLEDAMMADQDLAEDCADLLLAHARLQEAYAQPSDRVTNAIMQYSKSLSLHP</sequence>
<gene>
    <name evidence="1" type="ORF">GU926_10085</name>
</gene>
<dbReference type="AlphaFoldDB" id="A0A6P1P0B6"/>
<accession>A0A6P1P0B6</accession>
<evidence type="ECO:0000313" key="1">
    <source>
        <dbReference type="EMBL" id="QHL87758.1"/>
    </source>
</evidence>
<keyword evidence="2" id="KW-1185">Reference proteome</keyword>
<dbReference type="RefSeq" id="WP_160691464.1">
    <property type="nucleotide sequence ID" value="NZ_CP047897.1"/>
</dbReference>
<dbReference type="Proteomes" id="UP000464214">
    <property type="component" value="Chromosome"/>
</dbReference>
<organism evidence="1 2">
    <name type="scientific">Nibribacter ruber</name>
    <dbReference type="NCBI Taxonomy" id="2698458"/>
    <lineage>
        <taxon>Bacteria</taxon>
        <taxon>Pseudomonadati</taxon>
        <taxon>Bacteroidota</taxon>
        <taxon>Cytophagia</taxon>
        <taxon>Cytophagales</taxon>
        <taxon>Hymenobacteraceae</taxon>
        <taxon>Nibribacter</taxon>
    </lineage>
</organism>
<reference evidence="1 2" key="1">
    <citation type="submission" date="2020-01" db="EMBL/GenBank/DDBJ databases">
        <authorList>
            <person name="Kim M."/>
        </authorList>
    </citation>
    <scope>NUCLEOTIDE SEQUENCE [LARGE SCALE GENOMIC DNA]</scope>
    <source>
        <strain evidence="1 2">BT10</strain>
    </source>
</reference>
<dbReference type="EMBL" id="CP047897">
    <property type="protein sequence ID" value="QHL87758.1"/>
    <property type="molecule type" value="Genomic_DNA"/>
</dbReference>
<proteinExistence type="predicted"/>